<dbReference type="PROSITE" id="PS51455">
    <property type="entry name" value="PIPK"/>
    <property type="match status" value="1"/>
</dbReference>
<dbReference type="InterPro" id="IPR002498">
    <property type="entry name" value="PInositol-4-P-4/5-kinase_core"/>
</dbReference>
<dbReference type="PANTHER" id="PTHR23086:SF8">
    <property type="entry name" value="PHOSPHATIDYLINOSITOL 5-PHOSPHATE 4-KINASE, ISOFORM A"/>
    <property type="match status" value="1"/>
</dbReference>
<dbReference type="SUPFAM" id="SSF56104">
    <property type="entry name" value="SAICAR synthase-like"/>
    <property type="match status" value="1"/>
</dbReference>
<sequence length="699" mass="79707">MDDKGKVLVNAFLVSFLTVLGGVRTVFMLHRFDIEYFEVNGSTTGSGSGLPSVKLFQLASQCLERSQKLLNAHQQMFPGCIKNQLAPLVTQPQKSQNDQAPKQPTKSPHFSRYGTPWTYTHSPNNVQPQPQLPTSKSVGRTSSFQEPTGRSPAVRFASFNSDPRNSVPALKDRITEEEYAQFSTQFLAISNNSQHVDWFNFGRNLSVLSNFNREAKGFAQVLFDGMDARRAKAIEMSDFKLAMGVLLHGTCEEKMTMTCRMFDPTEKGYVDKSDFCRVLYCGYHTIENMGIHVQDQKLKCDQLYQALTRGRPHISHKDIYELIENNNQVDGEPVALYALNLLADLEQRQTKRHRLKPPGTPISFGHVHFQKTLSLMIGIRLSQECGLKIAKSSKLCYRDCTYTQAFDLPRPEDFGNWNETYLHLGEHYRFVDYAPLVFYSIRKLFDVTEREYAMAFGPEQFVGNLLLSNMTTMSEKITDGKSGNFFFYTHDGYFLCKTISTGELETFKTLLPKYFEYCRSNPKTMLARFYGLHELNQVPVVVMGNVFETNRRLHQVYDLKGSTHGRTNPSGIGVLKDLDWLDNKSKIKIKNEDRTRLLMQIEKDVKFLELNNIIDYSLLVGIHRSDLCLNNVTDGGVLSEDGKEVYYMGIIDTLITYGDKKALEHHFKSFLTGNEHGKSVVPPNEYASRFLLFTGSFVF</sequence>
<evidence type="ECO:0000313" key="5">
    <source>
        <dbReference type="EMBL" id="KAL0490576.1"/>
    </source>
</evidence>
<dbReference type="GO" id="GO:0016308">
    <property type="term" value="F:1-phosphatidylinositol-4-phosphate 5-kinase activity"/>
    <property type="evidence" value="ECO:0007669"/>
    <property type="project" value="TreeGrafter"/>
</dbReference>
<dbReference type="Gene3D" id="3.30.810.10">
    <property type="entry name" value="2-Layer Sandwich"/>
    <property type="match status" value="1"/>
</dbReference>
<feature type="transmembrane region" description="Helical" evidence="3">
    <location>
        <begin position="7"/>
        <end position="29"/>
    </location>
</feature>
<dbReference type="InterPro" id="IPR023610">
    <property type="entry name" value="PInositol-4/5-P-5/4-kinase"/>
</dbReference>
<gene>
    <name evidence="5" type="ORF">AKO1_009576</name>
</gene>
<evidence type="ECO:0000259" key="4">
    <source>
        <dbReference type="PROSITE" id="PS51455"/>
    </source>
</evidence>
<dbReference type="GO" id="GO:0046854">
    <property type="term" value="P:phosphatidylinositol phosphate biosynthetic process"/>
    <property type="evidence" value="ECO:0007669"/>
    <property type="project" value="TreeGrafter"/>
</dbReference>
<dbReference type="Gene3D" id="3.30.800.10">
    <property type="entry name" value="Phosphatidylinositol Phosphate Kinase II Beta"/>
    <property type="match status" value="1"/>
</dbReference>
<keyword evidence="3" id="KW-0812">Transmembrane</keyword>
<feature type="compositionally biased region" description="Polar residues" evidence="2">
    <location>
        <begin position="117"/>
        <end position="148"/>
    </location>
</feature>
<dbReference type="Pfam" id="PF01504">
    <property type="entry name" value="PIP5K"/>
    <property type="match status" value="2"/>
</dbReference>
<keyword evidence="3" id="KW-1133">Transmembrane helix</keyword>
<dbReference type="SMART" id="SM00330">
    <property type="entry name" value="PIPKc"/>
    <property type="match status" value="1"/>
</dbReference>
<dbReference type="InterPro" id="IPR011992">
    <property type="entry name" value="EF-hand-dom_pair"/>
</dbReference>
<name>A0AAW2ZN30_9EUKA</name>
<evidence type="ECO:0000256" key="2">
    <source>
        <dbReference type="SAM" id="MobiDB-lite"/>
    </source>
</evidence>
<evidence type="ECO:0000256" key="1">
    <source>
        <dbReference type="PROSITE-ProRule" id="PRU00781"/>
    </source>
</evidence>
<dbReference type="Proteomes" id="UP001431209">
    <property type="component" value="Unassembled WGS sequence"/>
</dbReference>
<dbReference type="GO" id="GO:0005886">
    <property type="term" value="C:plasma membrane"/>
    <property type="evidence" value="ECO:0007669"/>
    <property type="project" value="TreeGrafter"/>
</dbReference>
<keyword evidence="1" id="KW-0418">Kinase</keyword>
<keyword evidence="1" id="KW-0547">Nucleotide-binding</keyword>
<organism evidence="5 6">
    <name type="scientific">Acrasis kona</name>
    <dbReference type="NCBI Taxonomy" id="1008807"/>
    <lineage>
        <taxon>Eukaryota</taxon>
        <taxon>Discoba</taxon>
        <taxon>Heterolobosea</taxon>
        <taxon>Tetramitia</taxon>
        <taxon>Eutetramitia</taxon>
        <taxon>Acrasidae</taxon>
        <taxon>Acrasis</taxon>
    </lineage>
</organism>
<feature type="domain" description="PIPK" evidence="4">
    <location>
        <begin position="365"/>
        <end position="698"/>
    </location>
</feature>
<dbReference type="GO" id="GO:0005524">
    <property type="term" value="F:ATP binding"/>
    <property type="evidence" value="ECO:0007669"/>
    <property type="project" value="UniProtKB-UniRule"/>
</dbReference>
<dbReference type="InterPro" id="IPR027484">
    <property type="entry name" value="PInositol-4-P-5-kinase_N"/>
</dbReference>
<dbReference type="EMBL" id="JAOPGA020001698">
    <property type="protein sequence ID" value="KAL0490576.1"/>
    <property type="molecule type" value="Genomic_DNA"/>
</dbReference>
<dbReference type="SUPFAM" id="SSF47473">
    <property type="entry name" value="EF-hand"/>
    <property type="match status" value="1"/>
</dbReference>
<keyword evidence="1" id="KW-0808">Transferase</keyword>
<evidence type="ECO:0000256" key="3">
    <source>
        <dbReference type="SAM" id="Phobius"/>
    </source>
</evidence>
<dbReference type="PANTHER" id="PTHR23086">
    <property type="entry name" value="PHOSPHATIDYLINOSITOL-4-PHOSPHATE 5-KINASE"/>
    <property type="match status" value="1"/>
</dbReference>
<dbReference type="Gene3D" id="1.10.238.10">
    <property type="entry name" value="EF-hand"/>
    <property type="match status" value="1"/>
</dbReference>
<proteinExistence type="predicted"/>
<keyword evidence="1" id="KW-0067">ATP-binding</keyword>
<reference evidence="5 6" key="1">
    <citation type="submission" date="2024-03" db="EMBL/GenBank/DDBJ databases">
        <title>The Acrasis kona genome and developmental transcriptomes reveal deep origins of eukaryotic multicellular pathways.</title>
        <authorList>
            <person name="Sheikh S."/>
            <person name="Fu C.-J."/>
            <person name="Brown M.W."/>
            <person name="Baldauf S.L."/>
        </authorList>
    </citation>
    <scope>NUCLEOTIDE SEQUENCE [LARGE SCALE GENOMIC DNA]</scope>
    <source>
        <strain evidence="5 6">ATCC MYA-3509</strain>
    </source>
</reference>
<feature type="compositionally biased region" description="Polar residues" evidence="2">
    <location>
        <begin position="91"/>
        <end position="108"/>
    </location>
</feature>
<dbReference type="AlphaFoldDB" id="A0AAW2ZN30"/>
<dbReference type="CDD" id="cd00139">
    <property type="entry name" value="PIPKc"/>
    <property type="match status" value="1"/>
</dbReference>
<keyword evidence="6" id="KW-1185">Reference proteome</keyword>
<comment type="caution">
    <text evidence="5">The sequence shown here is derived from an EMBL/GenBank/DDBJ whole genome shotgun (WGS) entry which is preliminary data.</text>
</comment>
<keyword evidence="3" id="KW-0472">Membrane</keyword>
<dbReference type="InterPro" id="IPR027483">
    <property type="entry name" value="PInositol-4-P-4/5-kinase_C_sf"/>
</dbReference>
<feature type="region of interest" description="Disordered" evidence="2">
    <location>
        <begin position="91"/>
        <end position="162"/>
    </location>
</feature>
<evidence type="ECO:0000313" key="6">
    <source>
        <dbReference type="Proteomes" id="UP001431209"/>
    </source>
</evidence>
<protein>
    <recommendedName>
        <fullName evidence="4">PIPK domain-containing protein</fullName>
    </recommendedName>
</protein>
<accession>A0AAW2ZN30</accession>